<dbReference type="GO" id="GO:0006865">
    <property type="term" value="P:amino acid transport"/>
    <property type="evidence" value="ECO:0007669"/>
    <property type="project" value="InterPro"/>
</dbReference>
<evidence type="ECO:0000313" key="9">
    <source>
        <dbReference type="Proteomes" id="UP000279236"/>
    </source>
</evidence>
<dbReference type="OrthoDB" id="10054429at2759"/>
<accession>A0A427XZI9</accession>
<dbReference type="GO" id="GO:0022857">
    <property type="term" value="F:transmembrane transporter activity"/>
    <property type="evidence" value="ECO:0007669"/>
    <property type="project" value="InterPro"/>
</dbReference>
<dbReference type="PANTHER" id="PTHR45649:SF9">
    <property type="entry name" value="AMINO-ACID PERMEASE 2"/>
    <property type="match status" value="1"/>
</dbReference>
<dbReference type="Pfam" id="PF13520">
    <property type="entry name" value="AA_permease_2"/>
    <property type="match status" value="1"/>
</dbReference>
<keyword evidence="4 7" id="KW-1133">Transmembrane helix</keyword>
<dbReference type="PROSITE" id="PS00218">
    <property type="entry name" value="AMINO_ACID_PERMEASE_1"/>
    <property type="match status" value="1"/>
</dbReference>
<gene>
    <name evidence="8" type="ORF">EHS24_005753</name>
</gene>
<evidence type="ECO:0000256" key="5">
    <source>
        <dbReference type="ARBA" id="ARBA00023136"/>
    </source>
</evidence>
<dbReference type="RefSeq" id="XP_028477689.1">
    <property type="nucleotide sequence ID" value="XM_028621237.1"/>
</dbReference>
<feature type="transmembrane region" description="Helical" evidence="7">
    <location>
        <begin position="400"/>
        <end position="421"/>
    </location>
</feature>
<keyword evidence="2" id="KW-0813">Transport</keyword>
<organism evidence="8 9">
    <name type="scientific">Apiotrichum porosum</name>
    <dbReference type="NCBI Taxonomy" id="105984"/>
    <lineage>
        <taxon>Eukaryota</taxon>
        <taxon>Fungi</taxon>
        <taxon>Dikarya</taxon>
        <taxon>Basidiomycota</taxon>
        <taxon>Agaricomycotina</taxon>
        <taxon>Tremellomycetes</taxon>
        <taxon>Trichosporonales</taxon>
        <taxon>Trichosporonaceae</taxon>
        <taxon>Apiotrichum</taxon>
    </lineage>
</organism>
<feature type="compositionally biased region" description="Low complexity" evidence="6">
    <location>
        <begin position="1"/>
        <end position="36"/>
    </location>
</feature>
<evidence type="ECO:0000256" key="4">
    <source>
        <dbReference type="ARBA" id="ARBA00022989"/>
    </source>
</evidence>
<sequence length="872" mass="91658">MPTPTSPTSSGAGAGGSAAQPAASSSSAAAAAGRTAFLRRTQDTGTTSATSGLTSMSSQASGSSSMSMSSSGSVSMAGSVQSYNGAAPTPFNTFFDEYAYAETMSHPEPELEATTPSFMLSDSQVEEAMPYNPTAFTPAATLSPTTSRWDSTPATRVYSNASSDYIPPSSRPVPAPPQLTSVISHDGGADLSPIQSVCIGSSMSTIPDEHPKRFTSRFRRKPPPTQVDRDTQRLQQLGYDAVLGRSYTFWSSFAIAFANIGCLQGTVFAVPGAYKYGGPAMMLVAWPLSAVLSMALVLTMGELASAYPVAGAMASWAWKCARGGVGGERYWGWVTGAIVLGGHVGNLILCTTQAVKVITGMMGLALDYDPEPWQMVLFFFAVVAVVGTVGSTAFGSSPRYWIGAGSFGFLTWFALCVALLATGVRNRDFTHTQAISTHFINGTGWNSKGLVYILGWQYCTIATGADVSAHMSEETQNPSRNVPNAMVLSVAMTYILAYISIILLLLSVDPQDAEYLAAQSFPVGHILAKAISLRGSIAMCCLILLVMLFQMQAQLQAASRFTFALARDRALPFSDTIKKTNKAKQPWVANWFVVGLWTPFGCLLAGGTGVVYSVITSGAAALSMLSYLIPVALYLLSKKDLQSEGRSLWSLRRWSRPVASVGALFALTLVVVQCLPSQYPFNPTNMSWSYIVIFVTLLISFVMWKLYGDANYSGPIRALTKWETGVEIDLDTTLVHSTRGAGNVQGSETSLKLAVTPCFDDTTVQTVQVASARTVDTVTSMGEWAQASFSSDGSGSGSGSSGTTSTASPRDFSREIARSRSATQTMGRVPEVAEEEEGDGSSVALVPPHTGLGGTGAGGAGGGTAGAAAGGA</sequence>
<dbReference type="Gene3D" id="1.20.1740.10">
    <property type="entry name" value="Amino acid/polyamine transporter I"/>
    <property type="match status" value="1"/>
</dbReference>
<evidence type="ECO:0000256" key="3">
    <source>
        <dbReference type="ARBA" id="ARBA00022692"/>
    </source>
</evidence>
<feature type="region of interest" description="Disordered" evidence="6">
    <location>
        <begin position="210"/>
        <end position="230"/>
    </location>
</feature>
<keyword evidence="9" id="KW-1185">Reference proteome</keyword>
<keyword evidence="5 7" id="KW-0472">Membrane</keyword>
<name>A0A427XZI9_9TREE</name>
<feature type="region of interest" description="Disordered" evidence="6">
    <location>
        <begin position="788"/>
        <end position="872"/>
    </location>
</feature>
<evidence type="ECO:0000256" key="2">
    <source>
        <dbReference type="ARBA" id="ARBA00022448"/>
    </source>
</evidence>
<protein>
    <recommendedName>
        <fullName evidence="10">Amino acid permease/ SLC12A domain-containing protein</fullName>
    </recommendedName>
</protein>
<dbReference type="AlphaFoldDB" id="A0A427XZI9"/>
<reference evidence="8 9" key="1">
    <citation type="submission" date="2018-11" db="EMBL/GenBank/DDBJ databases">
        <title>Genome sequence of Apiotrichum porosum DSM 27194.</title>
        <authorList>
            <person name="Aliyu H."/>
            <person name="Gorte O."/>
            <person name="Ochsenreither K."/>
        </authorList>
    </citation>
    <scope>NUCLEOTIDE SEQUENCE [LARGE SCALE GENOMIC DNA]</scope>
    <source>
        <strain evidence="8 9">DSM 27194</strain>
    </source>
</reference>
<proteinExistence type="predicted"/>
<feature type="compositionally biased region" description="Gly residues" evidence="6">
    <location>
        <begin position="851"/>
        <end position="872"/>
    </location>
</feature>
<evidence type="ECO:0000256" key="1">
    <source>
        <dbReference type="ARBA" id="ARBA00004141"/>
    </source>
</evidence>
<feature type="transmembrane region" description="Helical" evidence="7">
    <location>
        <begin position="526"/>
        <end position="549"/>
    </location>
</feature>
<evidence type="ECO:0008006" key="10">
    <source>
        <dbReference type="Google" id="ProtNLM"/>
    </source>
</evidence>
<dbReference type="GeneID" id="39590296"/>
<feature type="transmembrane region" description="Helical" evidence="7">
    <location>
        <begin position="658"/>
        <end position="681"/>
    </location>
</feature>
<dbReference type="EMBL" id="RSCE01000003">
    <property type="protein sequence ID" value="RSH84241.1"/>
    <property type="molecule type" value="Genomic_DNA"/>
</dbReference>
<feature type="transmembrane region" description="Helical" evidence="7">
    <location>
        <begin position="687"/>
        <end position="707"/>
    </location>
</feature>
<dbReference type="STRING" id="105984.A0A427XZI9"/>
<evidence type="ECO:0000256" key="7">
    <source>
        <dbReference type="SAM" id="Phobius"/>
    </source>
</evidence>
<feature type="transmembrane region" description="Helical" evidence="7">
    <location>
        <begin position="588"/>
        <end position="612"/>
    </location>
</feature>
<dbReference type="Proteomes" id="UP000279236">
    <property type="component" value="Unassembled WGS sequence"/>
</dbReference>
<evidence type="ECO:0000313" key="8">
    <source>
        <dbReference type="EMBL" id="RSH84241.1"/>
    </source>
</evidence>
<comment type="caution">
    <text evidence="8">The sequence shown here is derived from an EMBL/GenBank/DDBJ whole genome shotgun (WGS) entry which is preliminary data.</text>
</comment>
<feature type="transmembrane region" description="Helical" evidence="7">
    <location>
        <begin position="330"/>
        <end position="355"/>
    </location>
</feature>
<evidence type="ECO:0000256" key="6">
    <source>
        <dbReference type="SAM" id="MobiDB-lite"/>
    </source>
</evidence>
<feature type="transmembrane region" description="Helical" evidence="7">
    <location>
        <begin position="283"/>
        <end position="310"/>
    </location>
</feature>
<feature type="compositionally biased region" description="Low complexity" evidence="6">
    <location>
        <begin position="44"/>
        <end position="78"/>
    </location>
</feature>
<dbReference type="InterPro" id="IPR004840">
    <property type="entry name" value="Amino_acid_permease_CS"/>
</dbReference>
<feature type="transmembrane region" description="Helical" evidence="7">
    <location>
        <begin position="618"/>
        <end position="637"/>
    </location>
</feature>
<feature type="region of interest" description="Disordered" evidence="6">
    <location>
        <begin position="1"/>
        <end position="78"/>
    </location>
</feature>
<feature type="transmembrane region" description="Helical" evidence="7">
    <location>
        <begin position="376"/>
        <end position="394"/>
    </location>
</feature>
<dbReference type="PANTHER" id="PTHR45649">
    <property type="entry name" value="AMINO-ACID PERMEASE BAT1"/>
    <property type="match status" value="1"/>
</dbReference>
<dbReference type="GO" id="GO:0016020">
    <property type="term" value="C:membrane"/>
    <property type="evidence" value="ECO:0007669"/>
    <property type="project" value="UniProtKB-SubCell"/>
</dbReference>
<keyword evidence="3 7" id="KW-0812">Transmembrane</keyword>
<feature type="compositionally biased region" description="Basic residues" evidence="6">
    <location>
        <begin position="213"/>
        <end position="222"/>
    </location>
</feature>
<comment type="subcellular location">
    <subcellularLocation>
        <location evidence="1">Membrane</location>
        <topology evidence="1">Multi-pass membrane protein</topology>
    </subcellularLocation>
</comment>
<feature type="transmembrane region" description="Helical" evidence="7">
    <location>
        <begin position="485"/>
        <end position="506"/>
    </location>
</feature>
<dbReference type="InterPro" id="IPR002293">
    <property type="entry name" value="AA/rel_permease1"/>
</dbReference>
<feature type="transmembrane region" description="Helical" evidence="7">
    <location>
        <begin position="249"/>
        <end position="271"/>
    </location>
</feature>